<organism evidence="1">
    <name type="scientific">marine sediment metagenome</name>
    <dbReference type="NCBI Taxonomy" id="412755"/>
    <lineage>
        <taxon>unclassified sequences</taxon>
        <taxon>metagenomes</taxon>
        <taxon>ecological metagenomes</taxon>
    </lineage>
</organism>
<feature type="non-terminal residue" evidence="1">
    <location>
        <position position="1"/>
    </location>
</feature>
<accession>X0VBE6</accession>
<evidence type="ECO:0000313" key="1">
    <source>
        <dbReference type="EMBL" id="GAG15610.1"/>
    </source>
</evidence>
<proteinExistence type="predicted"/>
<protein>
    <submittedName>
        <fullName evidence="1">Uncharacterized protein</fullName>
    </submittedName>
</protein>
<dbReference type="AlphaFoldDB" id="X0VBE6"/>
<reference evidence="1" key="1">
    <citation type="journal article" date="2014" name="Front. Microbiol.">
        <title>High frequency of phylogenetically diverse reductive dehalogenase-homologous genes in deep subseafloor sedimentary metagenomes.</title>
        <authorList>
            <person name="Kawai M."/>
            <person name="Futagami T."/>
            <person name="Toyoda A."/>
            <person name="Takaki Y."/>
            <person name="Nishi S."/>
            <person name="Hori S."/>
            <person name="Arai W."/>
            <person name="Tsubouchi T."/>
            <person name="Morono Y."/>
            <person name="Uchiyama I."/>
            <person name="Ito T."/>
            <person name="Fujiyama A."/>
            <person name="Inagaki F."/>
            <person name="Takami H."/>
        </authorList>
    </citation>
    <scope>NUCLEOTIDE SEQUENCE</scope>
    <source>
        <strain evidence="1">Expedition CK06-06</strain>
    </source>
</reference>
<dbReference type="EMBL" id="BARS01035153">
    <property type="protein sequence ID" value="GAG15610.1"/>
    <property type="molecule type" value="Genomic_DNA"/>
</dbReference>
<gene>
    <name evidence="1" type="ORF">S01H1_54202</name>
</gene>
<sequence length="89" mass="10442">FKLTDNNSVSKLRLLGLQSKKWYSEEEIEEVNENVNLFMNCELNALGVMETVKAIVRTEELIDIFAEENKRNKTTERQVSDKFQLMDLE</sequence>
<comment type="caution">
    <text evidence="1">The sequence shown here is derived from an EMBL/GenBank/DDBJ whole genome shotgun (WGS) entry which is preliminary data.</text>
</comment>
<name>X0VBE6_9ZZZZ</name>